<feature type="transmembrane region" description="Helical" evidence="1">
    <location>
        <begin position="249"/>
        <end position="270"/>
    </location>
</feature>
<evidence type="ECO:0000256" key="1">
    <source>
        <dbReference type="SAM" id="Phobius"/>
    </source>
</evidence>
<dbReference type="KEGG" id="nlo:107226840"/>
<gene>
    <name evidence="4" type="primary">LOC107226840</name>
</gene>
<evidence type="ECO:0000313" key="4">
    <source>
        <dbReference type="RefSeq" id="XP_015523274.2"/>
    </source>
</evidence>
<feature type="signal peptide" evidence="2">
    <location>
        <begin position="1"/>
        <end position="17"/>
    </location>
</feature>
<protein>
    <submittedName>
        <fullName evidence="4">Uncharacterized protein LOC107226840</fullName>
    </submittedName>
</protein>
<dbReference type="RefSeq" id="XP_015523274.2">
    <property type="nucleotide sequence ID" value="XM_015667788.2"/>
</dbReference>
<reference evidence="4" key="1">
    <citation type="submission" date="2025-08" db="UniProtKB">
        <authorList>
            <consortium name="RefSeq"/>
        </authorList>
    </citation>
    <scope>IDENTIFICATION</scope>
    <source>
        <tissue evidence="4">Thorax and Abdomen</tissue>
    </source>
</reference>
<keyword evidence="1" id="KW-1133">Transmembrane helix</keyword>
<dbReference type="Proteomes" id="UP000829291">
    <property type="component" value="Chromosome 5"/>
</dbReference>
<accession>A0A6J0CAK9</accession>
<sequence length="359" mass="41230">MFRILRIIFIMLGPILQKEIMIRAQFSSTESSAEYLFNVMNQLQEHNRPSPVSADRTTGPGNDFNYFNNDGLQSNSNNQQFPKEILQTEKPAVYDYHRYTHDQKKKVLPDLSVIMNDDQQFAESVTPYYQVPAPQTILKPVQIVKEPAPLGLTRKDLAILYSKALQQGSPLSLSLVKNSFPHGQVPQIIGNQLRLNSGPPGYYYYFYPLKSFMNELQVNHAYNTIQHNIKPQHADLTAASSEKQVANPLFMAISGFIGMALIFMASVLFLPKIENFASRNSSNEYFQLSKVAWDAIEGRDCSERFACELNKLVVNYKFSKRTRRFLENVVPNNLRRQMIRLRKSTKNRPECRLITCKCD</sequence>
<dbReference type="OrthoDB" id="6380108at2759"/>
<dbReference type="GeneID" id="107226840"/>
<proteinExistence type="predicted"/>
<organism evidence="4">
    <name type="scientific">Neodiprion lecontei</name>
    <name type="common">Redheaded pine sawfly</name>
    <dbReference type="NCBI Taxonomy" id="441921"/>
    <lineage>
        <taxon>Eukaryota</taxon>
        <taxon>Metazoa</taxon>
        <taxon>Ecdysozoa</taxon>
        <taxon>Arthropoda</taxon>
        <taxon>Hexapoda</taxon>
        <taxon>Insecta</taxon>
        <taxon>Pterygota</taxon>
        <taxon>Neoptera</taxon>
        <taxon>Endopterygota</taxon>
        <taxon>Hymenoptera</taxon>
        <taxon>Tenthredinoidea</taxon>
        <taxon>Diprionidae</taxon>
        <taxon>Diprioninae</taxon>
        <taxon>Neodiprion</taxon>
    </lineage>
</organism>
<dbReference type="AlphaFoldDB" id="A0A6J0CAK9"/>
<name>A0A6J0CAK9_NEOLC</name>
<feature type="chain" id="PRO_5046686283" evidence="2">
    <location>
        <begin position="18"/>
        <end position="359"/>
    </location>
</feature>
<keyword evidence="2" id="KW-0732">Signal</keyword>
<evidence type="ECO:0000313" key="3">
    <source>
        <dbReference type="Proteomes" id="UP000829291"/>
    </source>
</evidence>
<keyword evidence="1" id="KW-0812">Transmembrane</keyword>
<dbReference type="InParanoid" id="A0A6J0CAK9"/>
<keyword evidence="3" id="KW-1185">Reference proteome</keyword>
<evidence type="ECO:0000256" key="2">
    <source>
        <dbReference type="SAM" id="SignalP"/>
    </source>
</evidence>
<keyword evidence="1" id="KW-0472">Membrane</keyword>